<accession>A0A0C2X8G4</accession>
<dbReference type="Proteomes" id="UP000054097">
    <property type="component" value="Unassembled WGS sequence"/>
</dbReference>
<dbReference type="EMBL" id="KN824313">
    <property type="protein sequence ID" value="KIM25532.1"/>
    <property type="molecule type" value="Genomic_DNA"/>
</dbReference>
<evidence type="ECO:0000313" key="2">
    <source>
        <dbReference type="Proteomes" id="UP000054097"/>
    </source>
</evidence>
<keyword evidence="2" id="KW-1185">Reference proteome</keyword>
<gene>
    <name evidence="1" type="ORF">M408DRAFT_331095</name>
</gene>
<name>A0A0C2X8G4_SERVB</name>
<reference evidence="2" key="2">
    <citation type="submission" date="2015-01" db="EMBL/GenBank/DDBJ databases">
        <title>Evolutionary Origins and Diversification of the Mycorrhizal Mutualists.</title>
        <authorList>
            <consortium name="DOE Joint Genome Institute"/>
            <consortium name="Mycorrhizal Genomics Consortium"/>
            <person name="Kohler A."/>
            <person name="Kuo A."/>
            <person name="Nagy L.G."/>
            <person name="Floudas D."/>
            <person name="Copeland A."/>
            <person name="Barry K.W."/>
            <person name="Cichocki N."/>
            <person name="Veneault-Fourrey C."/>
            <person name="LaButti K."/>
            <person name="Lindquist E.A."/>
            <person name="Lipzen A."/>
            <person name="Lundell T."/>
            <person name="Morin E."/>
            <person name="Murat C."/>
            <person name="Riley R."/>
            <person name="Ohm R."/>
            <person name="Sun H."/>
            <person name="Tunlid A."/>
            <person name="Henrissat B."/>
            <person name="Grigoriev I.V."/>
            <person name="Hibbett D.S."/>
            <person name="Martin F."/>
        </authorList>
    </citation>
    <scope>NUCLEOTIDE SEQUENCE [LARGE SCALE GENOMIC DNA]</scope>
    <source>
        <strain evidence="2">MAFF 305830</strain>
    </source>
</reference>
<evidence type="ECO:0000313" key="1">
    <source>
        <dbReference type="EMBL" id="KIM25532.1"/>
    </source>
</evidence>
<dbReference type="AlphaFoldDB" id="A0A0C2X8G4"/>
<dbReference type="HOGENOM" id="CLU_072839_0_0_1"/>
<organism evidence="1 2">
    <name type="scientific">Serendipita vermifera MAFF 305830</name>
    <dbReference type="NCBI Taxonomy" id="933852"/>
    <lineage>
        <taxon>Eukaryota</taxon>
        <taxon>Fungi</taxon>
        <taxon>Dikarya</taxon>
        <taxon>Basidiomycota</taxon>
        <taxon>Agaricomycotina</taxon>
        <taxon>Agaricomycetes</taxon>
        <taxon>Sebacinales</taxon>
        <taxon>Serendipitaceae</taxon>
        <taxon>Serendipita</taxon>
    </lineage>
</organism>
<proteinExistence type="predicted"/>
<reference evidence="1 2" key="1">
    <citation type="submission" date="2014-04" db="EMBL/GenBank/DDBJ databases">
        <authorList>
            <consortium name="DOE Joint Genome Institute"/>
            <person name="Kuo A."/>
            <person name="Zuccaro A."/>
            <person name="Kohler A."/>
            <person name="Nagy L.G."/>
            <person name="Floudas D."/>
            <person name="Copeland A."/>
            <person name="Barry K.W."/>
            <person name="Cichocki N."/>
            <person name="Veneault-Fourrey C."/>
            <person name="LaButti K."/>
            <person name="Lindquist E.A."/>
            <person name="Lipzen A."/>
            <person name="Lundell T."/>
            <person name="Morin E."/>
            <person name="Murat C."/>
            <person name="Sun H."/>
            <person name="Tunlid A."/>
            <person name="Henrissat B."/>
            <person name="Grigoriev I.V."/>
            <person name="Hibbett D.S."/>
            <person name="Martin F."/>
            <person name="Nordberg H.P."/>
            <person name="Cantor M.N."/>
            <person name="Hua S.X."/>
        </authorList>
    </citation>
    <scope>NUCLEOTIDE SEQUENCE [LARGE SCALE GENOMIC DNA]</scope>
    <source>
        <strain evidence="1 2">MAFF 305830</strain>
    </source>
</reference>
<dbReference type="OrthoDB" id="2920843at2759"/>
<protein>
    <submittedName>
        <fullName evidence="1">Uncharacterized protein</fullName>
    </submittedName>
</protein>
<sequence length="230" mass="26271">MICNKELRGSVRSCFYSECEARFYRSCKFSHTIVNTDRILDLGRSIDCVVTLDYGSGFERYGSYESWDSGWEVSVNGRSLKSGGSIEKVYNLPKSLLLAESKLGIVAKGEAARQYPKVQTLCVPHHRNLACRRPDYRYDHNLVESKRLERLAQTKWADEGVSNYDFLSVECRVRDGLAVWKITTKPDAFTKLRPSDPLARTILPRPFSHEDEDLLNLVRHMEGLIGITET</sequence>